<dbReference type="InterPro" id="IPR014764">
    <property type="entry name" value="DCN-prot"/>
</dbReference>
<dbReference type="EMBL" id="CAMPGE010021276">
    <property type="protein sequence ID" value="CAI2379433.1"/>
    <property type="molecule type" value="Genomic_DNA"/>
</dbReference>
<evidence type="ECO:0000256" key="1">
    <source>
        <dbReference type="RuleBase" id="RU410713"/>
    </source>
</evidence>
<proteinExistence type="predicted"/>
<evidence type="ECO:0000313" key="5">
    <source>
        <dbReference type="Proteomes" id="UP001295684"/>
    </source>
</evidence>
<dbReference type="Gene3D" id="1.10.238.200">
    <property type="entry name" value="Cullin, PONY binding domain"/>
    <property type="match status" value="1"/>
</dbReference>
<dbReference type="Gene3D" id="1.10.238.10">
    <property type="entry name" value="EF-hand"/>
    <property type="match status" value="1"/>
</dbReference>
<dbReference type="GO" id="GO:0031624">
    <property type="term" value="F:ubiquitin conjugating enzyme binding"/>
    <property type="evidence" value="ECO:0007669"/>
    <property type="project" value="TreeGrafter"/>
</dbReference>
<feature type="compositionally biased region" description="Basic residues" evidence="2">
    <location>
        <begin position="18"/>
        <end position="38"/>
    </location>
</feature>
<dbReference type="PANTHER" id="PTHR12281">
    <property type="entry name" value="RP42 RELATED"/>
    <property type="match status" value="1"/>
</dbReference>
<comment type="function">
    <text evidence="1">Neddylation of cullins play an essential role in the regulation of SCF-type complexes activity.</text>
</comment>
<dbReference type="PROSITE" id="PS51229">
    <property type="entry name" value="DCUN1"/>
    <property type="match status" value="1"/>
</dbReference>
<reference evidence="4" key="1">
    <citation type="submission" date="2023-07" db="EMBL/GenBank/DDBJ databases">
        <authorList>
            <consortium name="AG Swart"/>
            <person name="Singh M."/>
            <person name="Singh A."/>
            <person name="Seah K."/>
            <person name="Emmerich C."/>
        </authorList>
    </citation>
    <scope>NUCLEOTIDE SEQUENCE</scope>
    <source>
        <strain evidence="4">DP1</strain>
    </source>
</reference>
<dbReference type="InterPro" id="IPR005176">
    <property type="entry name" value="PONY_dom"/>
</dbReference>
<dbReference type="GO" id="GO:0045116">
    <property type="term" value="P:protein neddylation"/>
    <property type="evidence" value="ECO:0007669"/>
    <property type="project" value="TreeGrafter"/>
</dbReference>
<feature type="domain" description="DCUN1" evidence="3">
    <location>
        <begin position="43"/>
        <end position="237"/>
    </location>
</feature>
<name>A0AAD2D4N9_EUPCR</name>
<feature type="region of interest" description="Disordered" evidence="2">
    <location>
        <begin position="1"/>
        <end position="38"/>
    </location>
</feature>
<dbReference type="GO" id="GO:0000151">
    <property type="term" value="C:ubiquitin ligase complex"/>
    <property type="evidence" value="ECO:0007669"/>
    <property type="project" value="TreeGrafter"/>
</dbReference>
<protein>
    <recommendedName>
        <fullName evidence="1">Defective in cullin neddylation protein</fullName>
    </recommendedName>
</protein>
<accession>A0AAD2D4N9</accession>
<dbReference type="Proteomes" id="UP001295684">
    <property type="component" value="Unassembled WGS sequence"/>
</dbReference>
<evidence type="ECO:0000256" key="2">
    <source>
        <dbReference type="SAM" id="MobiDB-lite"/>
    </source>
</evidence>
<keyword evidence="5" id="KW-1185">Reference proteome</keyword>
<dbReference type="GO" id="GO:0032182">
    <property type="term" value="F:ubiquitin-like protein binding"/>
    <property type="evidence" value="ECO:0007669"/>
    <property type="project" value="TreeGrafter"/>
</dbReference>
<dbReference type="InterPro" id="IPR042460">
    <property type="entry name" value="DCN1-like_PONY"/>
</dbReference>
<sequence length="240" mass="27886">MWGRKKKAEPKKSETKKRAPAKKATGTRKTKPPAKAKFKVKEEIKHDSETIFKVYATDQEMGRPIIGSEGIQNLASDLKLDIASSAELIVFMWHCECEEYGQISKSEFQKGCDKLGVKDFSHFKKSVPKKLSATLAMQDTPKEFRPFYKFAFTFHRTDGKNVPVETCQVLFGLIFSDKYPILKTFFKFLAEKEVTHLTLDQWDSTYDLIRENPENLDNYDEYAAWPTLMDDFYQWYGENK</sequence>
<dbReference type="AlphaFoldDB" id="A0AAD2D4N9"/>
<evidence type="ECO:0000259" key="3">
    <source>
        <dbReference type="PROSITE" id="PS51229"/>
    </source>
</evidence>
<evidence type="ECO:0000313" key="4">
    <source>
        <dbReference type="EMBL" id="CAI2379433.1"/>
    </source>
</evidence>
<gene>
    <name evidence="4" type="ORF">ECRASSUSDP1_LOCUS20843</name>
</gene>
<comment type="caution">
    <text evidence="4">The sequence shown here is derived from an EMBL/GenBank/DDBJ whole genome shotgun (WGS) entry which is preliminary data.</text>
</comment>
<organism evidence="4 5">
    <name type="scientific">Euplotes crassus</name>
    <dbReference type="NCBI Taxonomy" id="5936"/>
    <lineage>
        <taxon>Eukaryota</taxon>
        <taxon>Sar</taxon>
        <taxon>Alveolata</taxon>
        <taxon>Ciliophora</taxon>
        <taxon>Intramacronucleata</taxon>
        <taxon>Spirotrichea</taxon>
        <taxon>Hypotrichia</taxon>
        <taxon>Euplotida</taxon>
        <taxon>Euplotidae</taxon>
        <taxon>Moneuplotes</taxon>
    </lineage>
</organism>
<dbReference type="Pfam" id="PF03556">
    <property type="entry name" value="Cullin_binding"/>
    <property type="match status" value="1"/>
</dbReference>
<dbReference type="GO" id="GO:0097602">
    <property type="term" value="F:cullin family protein binding"/>
    <property type="evidence" value="ECO:0007669"/>
    <property type="project" value="TreeGrafter"/>
</dbReference>